<comment type="caution">
    <text evidence="6">The sequence shown here is derived from an EMBL/GenBank/DDBJ whole genome shotgun (WGS) entry which is preliminary data.</text>
</comment>
<evidence type="ECO:0000256" key="3">
    <source>
        <dbReference type="ARBA" id="ARBA00022692"/>
    </source>
</evidence>
<dbReference type="GO" id="GO:0006644">
    <property type="term" value="P:phospholipid metabolic process"/>
    <property type="evidence" value="ECO:0007669"/>
    <property type="project" value="InterPro"/>
</dbReference>
<dbReference type="SUPFAM" id="SSF48317">
    <property type="entry name" value="Acid phosphatase/Vanadium-dependent haloperoxidase"/>
    <property type="match status" value="1"/>
</dbReference>
<evidence type="ECO:0000256" key="1">
    <source>
        <dbReference type="ARBA" id="ARBA00004141"/>
    </source>
</evidence>
<dbReference type="AlphaFoldDB" id="A0A0P6CV04"/>
<comment type="subcellular location">
    <subcellularLocation>
        <location evidence="1">Membrane</location>
        <topology evidence="1">Multi-pass membrane protein</topology>
    </subcellularLocation>
</comment>
<dbReference type="InterPro" id="IPR036938">
    <property type="entry name" value="PAP2/HPO_sf"/>
</dbReference>
<evidence type="ECO:0000256" key="4">
    <source>
        <dbReference type="ARBA" id="ARBA00022989"/>
    </source>
</evidence>
<accession>A0A0P6CV04</accession>
<dbReference type="GO" id="GO:0046839">
    <property type="term" value="P:phospholipid dephosphorylation"/>
    <property type="evidence" value="ECO:0007669"/>
    <property type="project" value="TreeGrafter"/>
</dbReference>
<dbReference type="PANTHER" id="PTHR10165">
    <property type="entry name" value="LIPID PHOSPHATE PHOSPHATASE"/>
    <property type="match status" value="1"/>
</dbReference>
<name>A0A0P6CV04_9CRUS</name>
<dbReference type="Proteomes" id="UP000076858">
    <property type="component" value="Unassembled WGS sequence"/>
</dbReference>
<dbReference type="InterPro" id="IPR043216">
    <property type="entry name" value="PAP-like"/>
</dbReference>
<keyword evidence="3" id="KW-0812">Transmembrane</keyword>
<dbReference type="GO" id="GO:0005886">
    <property type="term" value="C:plasma membrane"/>
    <property type="evidence" value="ECO:0007669"/>
    <property type="project" value="TreeGrafter"/>
</dbReference>
<keyword evidence="7" id="KW-1185">Reference proteome</keyword>
<reference evidence="6 7" key="1">
    <citation type="submission" date="2016-03" db="EMBL/GenBank/DDBJ databases">
        <title>EvidentialGene: Evidence-directed Construction of Genes on Genomes.</title>
        <authorList>
            <person name="Gilbert D.G."/>
            <person name="Choi J.-H."/>
            <person name="Mockaitis K."/>
            <person name="Colbourne J."/>
            <person name="Pfrender M."/>
        </authorList>
    </citation>
    <scope>NUCLEOTIDE SEQUENCE [LARGE SCALE GENOMIC DNA]</scope>
    <source>
        <strain evidence="6 7">Xinb3</strain>
        <tissue evidence="6">Complete organism</tissue>
    </source>
</reference>
<evidence type="ECO:0000256" key="2">
    <source>
        <dbReference type="ARBA" id="ARBA00008816"/>
    </source>
</evidence>
<dbReference type="InterPro" id="IPR000326">
    <property type="entry name" value="PAP2/HPO"/>
</dbReference>
<evidence type="ECO:0000313" key="7">
    <source>
        <dbReference type="Proteomes" id="UP000076858"/>
    </source>
</evidence>
<evidence type="ECO:0000313" key="6">
    <source>
        <dbReference type="EMBL" id="KZS20456.1"/>
    </source>
</evidence>
<keyword evidence="5" id="KW-0472">Membrane</keyword>
<dbReference type="OrthoDB" id="8907274at2759"/>
<dbReference type="PANTHER" id="PTHR10165:SF197">
    <property type="entry name" value="FI04477P-RELATED"/>
    <property type="match status" value="1"/>
</dbReference>
<comment type="similarity">
    <text evidence="2">Belongs to the PA-phosphatase related phosphoesterase family.</text>
</comment>
<evidence type="ECO:0000256" key="5">
    <source>
        <dbReference type="ARBA" id="ARBA00023136"/>
    </source>
</evidence>
<dbReference type="STRING" id="35525.A0A0P6CV04"/>
<organism evidence="6 7">
    <name type="scientific">Daphnia magna</name>
    <dbReference type="NCBI Taxonomy" id="35525"/>
    <lineage>
        <taxon>Eukaryota</taxon>
        <taxon>Metazoa</taxon>
        <taxon>Ecdysozoa</taxon>
        <taxon>Arthropoda</taxon>
        <taxon>Crustacea</taxon>
        <taxon>Branchiopoda</taxon>
        <taxon>Diplostraca</taxon>
        <taxon>Cladocera</taxon>
        <taxon>Anomopoda</taxon>
        <taxon>Daphniidae</taxon>
        <taxon>Daphnia</taxon>
    </lineage>
</organism>
<dbReference type="GO" id="GO:0007165">
    <property type="term" value="P:signal transduction"/>
    <property type="evidence" value="ECO:0007669"/>
    <property type="project" value="TreeGrafter"/>
</dbReference>
<proteinExistence type="inferred from homology"/>
<keyword evidence="4" id="KW-1133">Transmembrane helix</keyword>
<dbReference type="GO" id="GO:0008195">
    <property type="term" value="F:phosphatidate phosphatase activity"/>
    <property type="evidence" value="ECO:0007669"/>
    <property type="project" value="TreeGrafter"/>
</dbReference>
<protein>
    <submittedName>
        <fullName evidence="6">Putative Phospholipid phosphatase-related protein type 5</fullName>
    </submittedName>
</protein>
<dbReference type="EMBL" id="LRGB01000190">
    <property type="protein sequence ID" value="KZS20456.1"/>
    <property type="molecule type" value="Genomic_DNA"/>
</dbReference>
<sequence length="362" mass="40814">MILEKIKNFLSRNKSWIIVLTLIIVQASLIGVVERYGDSLQANPVKIKCNDPALIHPKEFAYYDLRLNEDGVKMVICVLSILTISLTLMEVTATSQLAGLTFPGSDSLEIAPIILLIRWISVAVIGFLFVILTTFTLSYSLGIVAPNFVSACKPQHPMLCDTGYISVTCTALPQKWRRAGYSFPPTYVTLQGYLMFAAVYFIEHRFPWKGSRRYVNIFSQVFFIAMALLTGFSTVHYNEANWGEVLIGFLIGAGTAWIILRVTFIWMKWGKEPGLPYYWNDVLGRIIVSRTGSIPVTPLPMWHREPGQMGQQLSCQRNNENEVPQTGGETRQPPSYQPIIFSSSEYTESPPAYDDIISFNRT</sequence>
<gene>
    <name evidence="6" type="ORF">APZ42_012869</name>
</gene>
<dbReference type="SMART" id="SM00014">
    <property type="entry name" value="acidPPc"/>
    <property type="match status" value="1"/>
</dbReference>